<dbReference type="Gene3D" id="3.40.50.300">
    <property type="entry name" value="P-loop containing nucleotide triphosphate hydrolases"/>
    <property type="match status" value="2"/>
</dbReference>
<reference evidence="11" key="1">
    <citation type="journal article" date="2019" name="Int. J. Syst. Evol. Microbiol.">
        <title>The Global Catalogue of Microorganisms (GCM) 10K type strain sequencing project: providing services to taxonomists for standard genome sequencing and annotation.</title>
        <authorList>
            <consortium name="The Broad Institute Genomics Platform"/>
            <consortium name="The Broad Institute Genome Sequencing Center for Infectious Disease"/>
            <person name="Wu L."/>
            <person name="Ma J."/>
        </authorList>
    </citation>
    <scope>NUCLEOTIDE SEQUENCE [LARGE SCALE GENOMIC DNA]</scope>
    <source>
        <strain evidence="11">CCUG 71848</strain>
    </source>
</reference>
<name>A0ABW3PQ30_9LACO</name>
<dbReference type="Proteomes" id="UP001597156">
    <property type="component" value="Unassembled WGS sequence"/>
</dbReference>
<evidence type="ECO:0000256" key="1">
    <source>
        <dbReference type="ARBA" id="ARBA00004202"/>
    </source>
</evidence>
<accession>A0ABW3PQ30</accession>
<evidence type="ECO:0000313" key="10">
    <source>
        <dbReference type="EMBL" id="MFD1126440.1"/>
    </source>
</evidence>
<dbReference type="InterPro" id="IPR017871">
    <property type="entry name" value="ABC_transporter-like_CS"/>
</dbReference>
<dbReference type="InterPro" id="IPR003593">
    <property type="entry name" value="AAA+_ATPase"/>
</dbReference>
<keyword evidence="5" id="KW-0547">Nucleotide-binding</keyword>
<evidence type="ECO:0000256" key="2">
    <source>
        <dbReference type="ARBA" id="ARBA00005417"/>
    </source>
</evidence>
<dbReference type="PANTHER" id="PTHR43553">
    <property type="entry name" value="HEAVY METAL TRANSPORTER"/>
    <property type="match status" value="1"/>
</dbReference>
<dbReference type="PROSITE" id="PS00211">
    <property type="entry name" value="ABC_TRANSPORTER_1"/>
    <property type="match status" value="2"/>
</dbReference>
<evidence type="ECO:0000313" key="11">
    <source>
        <dbReference type="Proteomes" id="UP001597156"/>
    </source>
</evidence>
<dbReference type="SUPFAM" id="SSF52540">
    <property type="entry name" value="P-loop containing nucleoside triphosphate hydrolases"/>
    <property type="match status" value="2"/>
</dbReference>
<evidence type="ECO:0000259" key="9">
    <source>
        <dbReference type="PROSITE" id="PS50893"/>
    </source>
</evidence>
<evidence type="ECO:0000256" key="8">
    <source>
        <dbReference type="ARBA" id="ARBA00023136"/>
    </source>
</evidence>
<comment type="subcellular location">
    <subcellularLocation>
        <location evidence="1">Cell membrane</location>
        <topology evidence="1">Peripheral membrane protein</topology>
    </subcellularLocation>
</comment>
<keyword evidence="6 10" id="KW-0067">ATP-binding</keyword>
<evidence type="ECO:0000256" key="7">
    <source>
        <dbReference type="ARBA" id="ARBA00022967"/>
    </source>
</evidence>
<keyword evidence="4" id="KW-1003">Cell membrane</keyword>
<evidence type="ECO:0000256" key="5">
    <source>
        <dbReference type="ARBA" id="ARBA00022741"/>
    </source>
</evidence>
<keyword evidence="7" id="KW-1278">Translocase</keyword>
<feature type="domain" description="ABC transporter" evidence="9">
    <location>
        <begin position="5"/>
        <end position="243"/>
    </location>
</feature>
<dbReference type="PROSITE" id="PS50893">
    <property type="entry name" value="ABC_TRANSPORTER_2"/>
    <property type="match status" value="2"/>
</dbReference>
<dbReference type="GO" id="GO:0005524">
    <property type="term" value="F:ATP binding"/>
    <property type="evidence" value="ECO:0007669"/>
    <property type="project" value="UniProtKB-KW"/>
</dbReference>
<dbReference type="CDD" id="cd03225">
    <property type="entry name" value="ABC_cobalt_CbiO_domain1"/>
    <property type="match status" value="2"/>
</dbReference>
<keyword evidence="3" id="KW-0813">Transport</keyword>
<dbReference type="SMART" id="SM00382">
    <property type="entry name" value="AAA"/>
    <property type="match status" value="2"/>
</dbReference>
<keyword evidence="8" id="KW-0472">Membrane</keyword>
<dbReference type="PANTHER" id="PTHR43553:SF26">
    <property type="entry name" value="ABC TRANSPORTER ATP-BINDING PROTEIN BC_2655-RELATED"/>
    <property type="match status" value="1"/>
</dbReference>
<dbReference type="InterPro" id="IPR015856">
    <property type="entry name" value="ABC_transpr_CbiO/EcfA_su"/>
</dbReference>
<evidence type="ECO:0000256" key="3">
    <source>
        <dbReference type="ARBA" id="ARBA00022448"/>
    </source>
</evidence>
<dbReference type="RefSeq" id="WP_121978663.1">
    <property type="nucleotide sequence ID" value="NZ_JBHTLH010000044.1"/>
</dbReference>
<dbReference type="InterPro" id="IPR003439">
    <property type="entry name" value="ABC_transporter-like_ATP-bd"/>
</dbReference>
<evidence type="ECO:0000256" key="4">
    <source>
        <dbReference type="ARBA" id="ARBA00022475"/>
    </source>
</evidence>
<evidence type="ECO:0000256" key="6">
    <source>
        <dbReference type="ARBA" id="ARBA00022840"/>
    </source>
</evidence>
<gene>
    <name evidence="10" type="ORF">ACFQ22_13935</name>
</gene>
<proteinExistence type="inferred from homology"/>
<dbReference type="InterPro" id="IPR027417">
    <property type="entry name" value="P-loop_NTPase"/>
</dbReference>
<organism evidence="10 11">
    <name type="scientific">Lentilactobacillus raoultii</name>
    <dbReference type="NCBI Taxonomy" id="1987503"/>
    <lineage>
        <taxon>Bacteria</taxon>
        <taxon>Bacillati</taxon>
        <taxon>Bacillota</taxon>
        <taxon>Bacilli</taxon>
        <taxon>Lactobacillales</taxon>
        <taxon>Lactobacillaceae</taxon>
        <taxon>Lentilactobacillus</taxon>
    </lineage>
</organism>
<keyword evidence="11" id="KW-1185">Reference proteome</keyword>
<dbReference type="Pfam" id="PF00005">
    <property type="entry name" value="ABC_tran"/>
    <property type="match status" value="2"/>
</dbReference>
<feature type="domain" description="ABC transporter" evidence="9">
    <location>
        <begin position="299"/>
        <end position="530"/>
    </location>
</feature>
<sequence length="553" mass="61873">MDQLIRLTHLTFTYPHAEQPTLQNVDLTVNQGDFLVIAGDSGSGKTTLLRHLKKELLPNGQREGQITITGQSISEMTKLQSAQTIGYVSQNPRHQPVMPTVIEELAFSLENIGCPSREINRRIAEMTTYLGLDHWLHQSIETLSGGQLQLVNLAAVLILRPKVILLDEPTAQLDPLMTRNLMAILARIHQELGMTIVMTEHNLSLPITLATRMVLLNQRTIAADGSPASIMAKMFYQPTTKRFVPEVPALFLTYYPQASPLPLSVMTAQRLIRARKFRFKSVPHLTHDLKTAAGEQPILAMKNVSFSFNAEQNVVDHLNLFVNKGDWLTIVGKNGSGKSTLLSLMAGLRKPQFGKIKLNRRLIWKLSNLQRIQQLSFLSQEPTLQFGQETVIQELIVQGQQLEIKNVAERAARMLKDCRLTHLKSQNPFDLSGGQQRLLGLAIALMAEPVLLILDEPTNGLDPNTKYIVGKLLKDYQRSGGTIVMATHDMAFAAEFSDHCGFMFDGDLETILPRRQFFSENFFFTTAVNRLLRDQVPTAILVDDVVAEKGDVN</sequence>
<comment type="similarity">
    <text evidence="2">Belongs to the ABC transporter superfamily.</text>
</comment>
<dbReference type="EMBL" id="JBHTLH010000044">
    <property type="protein sequence ID" value="MFD1126440.1"/>
    <property type="molecule type" value="Genomic_DNA"/>
</dbReference>
<comment type="caution">
    <text evidence="10">The sequence shown here is derived from an EMBL/GenBank/DDBJ whole genome shotgun (WGS) entry which is preliminary data.</text>
</comment>
<dbReference type="InterPro" id="IPR050095">
    <property type="entry name" value="ECF_ABC_transporter_ATP-bd"/>
</dbReference>
<protein>
    <submittedName>
        <fullName evidence="10">ABC transporter ATP-binding protein</fullName>
    </submittedName>
</protein>